<evidence type="ECO:0000313" key="2">
    <source>
        <dbReference type="EMBL" id="GAA5816192.1"/>
    </source>
</evidence>
<comment type="caution">
    <text evidence="2">The sequence shown here is derived from an EMBL/GenBank/DDBJ whole genome shotgun (WGS) entry which is preliminary data.</text>
</comment>
<feature type="region of interest" description="Disordered" evidence="1">
    <location>
        <begin position="27"/>
        <end position="47"/>
    </location>
</feature>
<dbReference type="SUPFAM" id="SSF54001">
    <property type="entry name" value="Cysteine proteinases"/>
    <property type="match status" value="1"/>
</dbReference>
<dbReference type="EMBL" id="BAABUK010000030">
    <property type="protein sequence ID" value="GAA5816192.1"/>
    <property type="molecule type" value="Genomic_DNA"/>
</dbReference>
<organism evidence="2 3">
    <name type="scientific">Mucor flavus</name>
    <dbReference type="NCBI Taxonomy" id="439312"/>
    <lineage>
        <taxon>Eukaryota</taxon>
        <taxon>Fungi</taxon>
        <taxon>Fungi incertae sedis</taxon>
        <taxon>Mucoromycota</taxon>
        <taxon>Mucoromycotina</taxon>
        <taxon>Mucoromycetes</taxon>
        <taxon>Mucorales</taxon>
        <taxon>Mucorineae</taxon>
        <taxon>Mucoraceae</taxon>
        <taxon>Mucor</taxon>
    </lineage>
</organism>
<gene>
    <name evidence="2" type="ORF">MFLAVUS_009718</name>
</gene>
<dbReference type="Proteomes" id="UP001473302">
    <property type="component" value="Unassembled WGS sequence"/>
</dbReference>
<name>A0ABP9ZAS1_9FUNG</name>
<protein>
    <recommendedName>
        <fullName evidence="4">Ubiquitin-like protease family profile domain-containing protein</fullName>
    </recommendedName>
</protein>
<accession>A0ABP9ZAS1</accession>
<evidence type="ECO:0000313" key="3">
    <source>
        <dbReference type="Proteomes" id="UP001473302"/>
    </source>
</evidence>
<proteinExistence type="predicted"/>
<evidence type="ECO:0008006" key="4">
    <source>
        <dbReference type="Google" id="ProtNLM"/>
    </source>
</evidence>
<keyword evidence="3" id="KW-1185">Reference proteome</keyword>
<dbReference type="Gene3D" id="3.40.395.10">
    <property type="entry name" value="Adenoviral Proteinase, Chain A"/>
    <property type="match status" value="1"/>
</dbReference>
<evidence type="ECO:0000256" key="1">
    <source>
        <dbReference type="SAM" id="MobiDB-lite"/>
    </source>
</evidence>
<reference evidence="2 3" key="1">
    <citation type="submission" date="2024-04" db="EMBL/GenBank/DDBJ databases">
        <title>genome sequences of Mucor flavus KT1a and Helicostylum pulchrum KT1b strains isolated from the surface of a dry-aged beef.</title>
        <authorList>
            <person name="Toyotome T."/>
            <person name="Hosono M."/>
            <person name="Torimaru M."/>
            <person name="Fukuda K."/>
            <person name="Mikami N."/>
        </authorList>
    </citation>
    <scope>NUCLEOTIDE SEQUENCE [LARGE SCALE GENOMIC DNA]</scope>
    <source>
        <strain evidence="2 3">KT1a</strain>
    </source>
</reference>
<sequence length="202" mass="23750">MMTPPQYITTHQILIRRNYEPSKCESLPSLEWDSSDDSSSDNSYSGYDATANYTVEDDFVLFLYERIEIYNSDVNCLEEGNFINDKIVDFILSVLRDSNSQNQTPNNYYEKTSRRFKNDVLLNKKTWVIPVCENYRWYVINAINPETARPRALVMDSRKRNSYRSVKIVEEFLRQKFCAEQEGNIEEICVEIVDISPTNEFL</sequence>
<dbReference type="InterPro" id="IPR038765">
    <property type="entry name" value="Papain-like_cys_pep_sf"/>
</dbReference>